<accession>A0AAV7ULK8</accession>
<dbReference type="AlphaFoldDB" id="A0AAV7ULK8"/>
<sequence length="101" mass="10765">MYPGVAPTQVYRFTGRIYDRMVSASAAALPYNQDFAAALLGSSLSGGGLLDVASGFLAVERGIFPSLRRRRLASLRGFLQPPTWLAGFAKAAFPVLTVSGR</sequence>
<organism evidence="1 2">
    <name type="scientific">Pleurodeles waltl</name>
    <name type="common">Iberian ribbed newt</name>
    <dbReference type="NCBI Taxonomy" id="8319"/>
    <lineage>
        <taxon>Eukaryota</taxon>
        <taxon>Metazoa</taxon>
        <taxon>Chordata</taxon>
        <taxon>Craniata</taxon>
        <taxon>Vertebrata</taxon>
        <taxon>Euteleostomi</taxon>
        <taxon>Amphibia</taxon>
        <taxon>Batrachia</taxon>
        <taxon>Caudata</taxon>
        <taxon>Salamandroidea</taxon>
        <taxon>Salamandridae</taxon>
        <taxon>Pleurodelinae</taxon>
        <taxon>Pleurodeles</taxon>
    </lineage>
</organism>
<protein>
    <submittedName>
        <fullName evidence="1">Uncharacterized protein</fullName>
    </submittedName>
</protein>
<evidence type="ECO:0000313" key="2">
    <source>
        <dbReference type="Proteomes" id="UP001066276"/>
    </source>
</evidence>
<dbReference type="EMBL" id="JANPWB010000005">
    <property type="protein sequence ID" value="KAJ1189195.1"/>
    <property type="molecule type" value="Genomic_DNA"/>
</dbReference>
<gene>
    <name evidence="1" type="ORF">NDU88_005946</name>
</gene>
<proteinExistence type="predicted"/>
<reference evidence="1" key="1">
    <citation type="journal article" date="2022" name="bioRxiv">
        <title>Sequencing and chromosome-scale assembly of the giantPleurodeles waltlgenome.</title>
        <authorList>
            <person name="Brown T."/>
            <person name="Elewa A."/>
            <person name="Iarovenko S."/>
            <person name="Subramanian E."/>
            <person name="Araus A.J."/>
            <person name="Petzold A."/>
            <person name="Susuki M."/>
            <person name="Suzuki K.-i.T."/>
            <person name="Hayashi T."/>
            <person name="Toyoda A."/>
            <person name="Oliveira C."/>
            <person name="Osipova E."/>
            <person name="Leigh N.D."/>
            <person name="Simon A."/>
            <person name="Yun M.H."/>
        </authorList>
    </citation>
    <scope>NUCLEOTIDE SEQUENCE</scope>
    <source>
        <strain evidence="1">20211129_DDA</strain>
        <tissue evidence="1">Liver</tissue>
    </source>
</reference>
<evidence type="ECO:0000313" key="1">
    <source>
        <dbReference type="EMBL" id="KAJ1189195.1"/>
    </source>
</evidence>
<dbReference type="Proteomes" id="UP001066276">
    <property type="component" value="Chromosome 3_1"/>
</dbReference>
<keyword evidence="2" id="KW-1185">Reference proteome</keyword>
<comment type="caution">
    <text evidence="1">The sequence shown here is derived from an EMBL/GenBank/DDBJ whole genome shotgun (WGS) entry which is preliminary data.</text>
</comment>
<name>A0AAV7ULK8_PLEWA</name>